<sequence>MMKVLEHTQIEDIAKDYLYQFQIVFLQEQLYSDREAGEIFSALRKKAIRQYEEITGTSMTTDEFYRIVWDLPEPLKEGIIELAKDDVDLGRTKIIRKNMDGTWRV</sequence>
<accession>A0A6P1EB04</accession>
<reference evidence="1 2" key="1">
    <citation type="submission" date="2019-12" db="EMBL/GenBank/DDBJ databases">
        <title>Lactobacillus hilgardii FLUB.</title>
        <authorList>
            <person name="Gustaw K."/>
        </authorList>
    </citation>
    <scope>NUCLEOTIDE SEQUENCE [LARGE SCALE GENOMIC DNA]</scope>
    <source>
        <strain evidence="1 2">FLUB</strain>
    </source>
</reference>
<dbReference type="Proteomes" id="UP000465035">
    <property type="component" value="Chromosome"/>
</dbReference>
<dbReference type="EMBL" id="CP047121">
    <property type="protein sequence ID" value="QHB52785.1"/>
    <property type="molecule type" value="Genomic_DNA"/>
</dbReference>
<dbReference type="RefSeq" id="WP_004466609.1">
    <property type="nucleotide sequence ID" value="NZ_CABKOL010000104.1"/>
</dbReference>
<evidence type="ECO:0000313" key="1">
    <source>
        <dbReference type="EMBL" id="QHB52785.1"/>
    </source>
</evidence>
<organism evidence="1 2">
    <name type="scientific">Lentilactobacillus hilgardii</name>
    <name type="common">Lactobacillus hilgardii</name>
    <dbReference type="NCBI Taxonomy" id="1588"/>
    <lineage>
        <taxon>Bacteria</taxon>
        <taxon>Bacillati</taxon>
        <taxon>Bacillota</taxon>
        <taxon>Bacilli</taxon>
        <taxon>Lactobacillales</taxon>
        <taxon>Lactobacillaceae</taxon>
        <taxon>Lentilactobacillus</taxon>
    </lineage>
</organism>
<dbReference type="GeneID" id="69059013"/>
<dbReference type="AlphaFoldDB" id="A0A6P1EB04"/>
<evidence type="ECO:0000313" key="2">
    <source>
        <dbReference type="Proteomes" id="UP000465035"/>
    </source>
</evidence>
<gene>
    <name evidence="1" type="ORF">GQR93_11580</name>
</gene>
<name>A0A6P1EB04_LENHI</name>
<proteinExistence type="predicted"/>
<protein>
    <submittedName>
        <fullName evidence="1">Uncharacterized protein</fullName>
    </submittedName>
</protein>